<dbReference type="InterPro" id="IPR000326">
    <property type="entry name" value="PAP2/HPO"/>
</dbReference>
<organism evidence="9 10">
    <name type="scientific">Pseudovibrio exalbescens</name>
    <dbReference type="NCBI Taxonomy" id="197461"/>
    <lineage>
        <taxon>Bacteria</taxon>
        <taxon>Pseudomonadati</taxon>
        <taxon>Pseudomonadota</taxon>
        <taxon>Alphaproteobacteria</taxon>
        <taxon>Hyphomicrobiales</taxon>
        <taxon>Stappiaceae</taxon>
        <taxon>Pseudovibrio</taxon>
    </lineage>
</organism>
<dbReference type="STRING" id="197461.A3843_13400"/>
<dbReference type="EMBL" id="LVVZ01000019">
    <property type="protein sequence ID" value="OKL43614.1"/>
    <property type="molecule type" value="Genomic_DNA"/>
</dbReference>
<feature type="domain" description="Phosphatidic acid phosphatase type 2/haloperoxidase" evidence="8">
    <location>
        <begin position="131"/>
        <end position="242"/>
    </location>
</feature>
<evidence type="ECO:0000256" key="5">
    <source>
        <dbReference type="ARBA" id="ARBA00022989"/>
    </source>
</evidence>
<comment type="subcellular location">
    <subcellularLocation>
        <location evidence="1">Cell membrane</location>
        <topology evidence="1">Multi-pass membrane protein</topology>
    </subcellularLocation>
</comment>
<keyword evidence="2" id="KW-1003">Cell membrane</keyword>
<keyword evidence="5 7" id="KW-1133">Transmembrane helix</keyword>
<dbReference type="PANTHER" id="PTHR14969:SF62">
    <property type="entry name" value="DECAPRENYLPHOSPHORYL-5-PHOSPHORIBOSE PHOSPHATASE RV3807C-RELATED"/>
    <property type="match status" value="1"/>
</dbReference>
<evidence type="ECO:0000256" key="2">
    <source>
        <dbReference type="ARBA" id="ARBA00022475"/>
    </source>
</evidence>
<evidence type="ECO:0000256" key="4">
    <source>
        <dbReference type="ARBA" id="ARBA00022801"/>
    </source>
</evidence>
<evidence type="ECO:0000256" key="6">
    <source>
        <dbReference type="ARBA" id="ARBA00023136"/>
    </source>
</evidence>
<dbReference type="AlphaFoldDB" id="A0A1U7JFZ9"/>
<feature type="transmembrane region" description="Helical" evidence="7">
    <location>
        <begin position="204"/>
        <end position="221"/>
    </location>
</feature>
<feature type="transmembrane region" description="Helical" evidence="7">
    <location>
        <begin position="50"/>
        <end position="70"/>
    </location>
</feature>
<dbReference type="Gene3D" id="1.20.144.10">
    <property type="entry name" value="Phosphatidic acid phosphatase type 2/haloperoxidase"/>
    <property type="match status" value="2"/>
</dbReference>
<dbReference type="GO" id="GO:0016787">
    <property type="term" value="F:hydrolase activity"/>
    <property type="evidence" value="ECO:0007669"/>
    <property type="project" value="UniProtKB-KW"/>
</dbReference>
<evidence type="ECO:0000313" key="9">
    <source>
        <dbReference type="EMBL" id="OKL43614.1"/>
    </source>
</evidence>
<dbReference type="InterPro" id="IPR036938">
    <property type="entry name" value="PAP2/HPO_sf"/>
</dbReference>
<dbReference type="SMART" id="SM00014">
    <property type="entry name" value="acidPPc"/>
    <property type="match status" value="1"/>
</dbReference>
<sequence>MRARIRTTLNVLARRMQHQFKSGIALFRGRDSRVERLRHPLPEGHRPQDLAAILLLFCGLSMVLLDAHLHEWLDVVPGGYSSFFGWVTDFGKSDWMLAVSGLVFLSLLALNHETVSYRARLGLHIVMTGAAFVFVSVATSGILVVILKWCIGRARPKLVETMGPVHFDPFIFHGKFTSFPSGHSTSVAACAVALALLMPSYRRFILVVGFWIAVSRIMVGAHYPSDVIAGVLFGGTVSYMVARWMARRGIGFKYTQNGNIIPAFYGNSSVKACRSLWGFVRSATSIPVKTKVA</sequence>
<accession>A0A1U7JFZ9</accession>
<protein>
    <recommendedName>
        <fullName evidence="8">Phosphatidic acid phosphatase type 2/haloperoxidase domain-containing protein</fullName>
    </recommendedName>
</protein>
<proteinExistence type="predicted"/>
<keyword evidence="6 7" id="KW-0472">Membrane</keyword>
<dbReference type="PANTHER" id="PTHR14969">
    <property type="entry name" value="SPHINGOSINE-1-PHOSPHATE PHOSPHOHYDROLASE"/>
    <property type="match status" value="1"/>
</dbReference>
<gene>
    <name evidence="9" type="ORF">A3843_13400</name>
</gene>
<keyword evidence="4" id="KW-0378">Hydrolase</keyword>
<feature type="transmembrane region" description="Helical" evidence="7">
    <location>
        <begin position="227"/>
        <end position="246"/>
    </location>
</feature>
<dbReference type="GO" id="GO:0005886">
    <property type="term" value="C:plasma membrane"/>
    <property type="evidence" value="ECO:0007669"/>
    <property type="project" value="UniProtKB-SubCell"/>
</dbReference>
<comment type="caution">
    <text evidence="9">The sequence shown here is derived from an EMBL/GenBank/DDBJ whole genome shotgun (WGS) entry which is preliminary data.</text>
</comment>
<feature type="transmembrane region" description="Helical" evidence="7">
    <location>
        <begin position="90"/>
        <end position="110"/>
    </location>
</feature>
<keyword evidence="10" id="KW-1185">Reference proteome</keyword>
<feature type="transmembrane region" description="Helical" evidence="7">
    <location>
        <begin position="122"/>
        <end position="147"/>
    </location>
</feature>
<reference evidence="9 10" key="1">
    <citation type="submission" date="2016-03" db="EMBL/GenBank/DDBJ databases">
        <title>Genome sequence of Nesiotobacter sp. nov., a moderately halophilic alphaproteobacterium isolated from the Yellow Sea, China.</title>
        <authorList>
            <person name="Zhang G."/>
            <person name="Zhang R."/>
        </authorList>
    </citation>
    <scope>NUCLEOTIDE SEQUENCE [LARGE SCALE GENOMIC DNA]</scope>
    <source>
        <strain evidence="9 10">WB1-6</strain>
    </source>
</reference>
<evidence type="ECO:0000259" key="8">
    <source>
        <dbReference type="SMART" id="SM00014"/>
    </source>
</evidence>
<evidence type="ECO:0000256" key="7">
    <source>
        <dbReference type="SAM" id="Phobius"/>
    </source>
</evidence>
<feature type="transmembrane region" description="Helical" evidence="7">
    <location>
        <begin position="179"/>
        <end position="197"/>
    </location>
</feature>
<dbReference type="Pfam" id="PF01569">
    <property type="entry name" value="PAP2"/>
    <property type="match status" value="1"/>
</dbReference>
<evidence type="ECO:0000256" key="3">
    <source>
        <dbReference type="ARBA" id="ARBA00022692"/>
    </source>
</evidence>
<evidence type="ECO:0000256" key="1">
    <source>
        <dbReference type="ARBA" id="ARBA00004651"/>
    </source>
</evidence>
<name>A0A1U7JFZ9_9HYPH</name>
<dbReference type="Proteomes" id="UP000185783">
    <property type="component" value="Unassembled WGS sequence"/>
</dbReference>
<evidence type="ECO:0000313" key="10">
    <source>
        <dbReference type="Proteomes" id="UP000185783"/>
    </source>
</evidence>
<keyword evidence="3 7" id="KW-0812">Transmembrane</keyword>
<dbReference type="SUPFAM" id="SSF48317">
    <property type="entry name" value="Acid phosphatase/Vanadium-dependent haloperoxidase"/>
    <property type="match status" value="1"/>
</dbReference>